<feature type="transmembrane region" description="Helical" evidence="7">
    <location>
        <begin position="74"/>
        <end position="95"/>
    </location>
</feature>
<keyword evidence="4 7" id="KW-0812">Transmembrane</keyword>
<keyword evidence="2" id="KW-0813">Transport</keyword>
<keyword evidence="6 7" id="KW-0472">Membrane</keyword>
<dbReference type="PROSITE" id="PS50850">
    <property type="entry name" value="MFS"/>
    <property type="match status" value="1"/>
</dbReference>
<name>A0A917X739_9ACTN</name>
<keyword evidence="10" id="KW-1185">Reference proteome</keyword>
<feature type="transmembrane region" description="Helical" evidence="7">
    <location>
        <begin position="289"/>
        <end position="310"/>
    </location>
</feature>
<keyword evidence="3" id="KW-1003">Cell membrane</keyword>
<feature type="transmembrane region" description="Helical" evidence="7">
    <location>
        <begin position="410"/>
        <end position="430"/>
    </location>
</feature>
<feature type="transmembrane region" description="Helical" evidence="7">
    <location>
        <begin position="346"/>
        <end position="364"/>
    </location>
</feature>
<feature type="transmembrane region" description="Helical" evidence="7">
    <location>
        <begin position="191"/>
        <end position="217"/>
    </location>
</feature>
<dbReference type="GO" id="GO:0022857">
    <property type="term" value="F:transmembrane transporter activity"/>
    <property type="evidence" value="ECO:0007669"/>
    <property type="project" value="InterPro"/>
</dbReference>
<organism evidence="9 10">
    <name type="scientific">Dactylosporangium sucinum</name>
    <dbReference type="NCBI Taxonomy" id="1424081"/>
    <lineage>
        <taxon>Bacteria</taxon>
        <taxon>Bacillati</taxon>
        <taxon>Actinomycetota</taxon>
        <taxon>Actinomycetes</taxon>
        <taxon>Micromonosporales</taxon>
        <taxon>Micromonosporaceae</taxon>
        <taxon>Dactylosporangium</taxon>
    </lineage>
</organism>
<evidence type="ECO:0000313" key="10">
    <source>
        <dbReference type="Proteomes" id="UP000642070"/>
    </source>
</evidence>
<feature type="transmembrane region" description="Helical" evidence="7">
    <location>
        <begin position="44"/>
        <end position="68"/>
    </location>
</feature>
<dbReference type="SUPFAM" id="SSF103473">
    <property type="entry name" value="MFS general substrate transporter"/>
    <property type="match status" value="1"/>
</dbReference>
<feature type="domain" description="Major facilitator superfamily (MFS) profile" evidence="8">
    <location>
        <begin position="250"/>
        <end position="443"/>
    </location>
</feature>
<keyword evidence="5 7" id="KW-1133">Transmembrane helix</keyword>
<feature type="transmembrane region" description="Helical" evidence="7">
    <location>
        <begin position="376"/>
        <end position="398"/>
    </location>
</feature>
<proteinExistence type="predicted"/>
<dbReference type="CDD" id="cd06173">
    <property type="entry name" value="MFS_MefA_like"/>
    <property type="match status" value="1"/>
</dbReference>
<evidence type="ECO:0000256" key="6">
    <source>
        <dbReference type="ARBA" id="ARBA00023136"/>
    </source>
</evidence>
<feature type="transmembrane region" description="Helical" evidence="7">
    <location>
        <begin position="322"/>
        <end position="340"/>
    </location>
</feature>
<dbReference type="InterPro" id="IPR010290">
    <property type="entry name" value="TM_effector"/>
</dbReference>
<dbReference type="EMBL" id="BMPI01000095">
    <property type="protein sequence ID" value="GGM84067.1"/>
    <property type="molecule type" value="Genomic_DNA"/>
</dbReference>
<accession>A0A917X739</accession>
<dbReference type="PANTHER" id="PTHR23513:SF6">
    <property type="entry name" value="MAJOR FACILITATOR SUPERFAMILY ASSOCIATED DOMAIN-CONTAINING PROTEIN"/>
    <property type="match status" value="1"/>
</dbReference>
<evidence type="ECO:0000256" key="1">
    <source>
        <dbReference type="ARBA" id="ARBA00004651"/>
    </source>
</evidence>
<evidence type="ECO:0000259" key="8">
    <source>
        <dbReference type="PROSITE" id="PS50850"/>
    </source>
</evidence>
<evidence type="ECO:0000256" key="3">
    <source>
        <dbReference type="ARBA" id="ARBA00022475"/>
    </source>
</evidence>
<dbReference type="AlphaFoldDB" id="A0A917X739"/>
<protein>
    <submittedName>
        <fullName evidence="9">MFS transporter</fullName>
    </submittedName>
</protein>
<comment type="subcellular location">
    <subcellularLocation>
        <location evidence="1">Cell membrane</location>
        <topology evidence="1">Multi-pass membrane protein</topology>
    </subcellularLocation>
</comment>
<gene>
    <name evidence="9" type="ORF">GCM10007977_101890</name>
</gene>
<sequence length="443" mass="44860">MRTEPRSERLAAAQRCCLAVRLGCGRAVEERPVFEALRILDFRLLWFTRSVSLLGTWLLVVAVPAHVFTLTGSLTATGLTLAAEFLPPLVLAALAGARADRVDRRHLMITADAARAATVLLLLLVRDPADVWLIYAVLTIEASATTVFRPAAQSHTPAVVGAGTALSSANALNATTDGTVRLLAAPLGGALYAWLGFPPLVAVNATTYAVSAAALLLTTRLPRPTTHAKAEPSPPGSAAAAGGVRHLRAALRQAPAVRTLLLVNTAFLGANASLSALLVPYGITVLGGPAQVGVVMSALGIGFLLGAPLTRALVDRAPPAHLLAGALTVTAAGYVLLFSAATLTVALPAAVVIGAAGSTFLSATQTTLQRATPNAVLGRTTALLLTGEAAATLLGALAGPAAAQALSPTWAAVLAAATTALTALAAALRLPRTAPIARPSGAS</sequence>
<dbReference type="InterPro" id="IPR036259">
    <property type="entry name" value="MFS_trans_sf"/>
</dbReference>
<evidence type="ECO:0000256" key="2">
    <source>
        <dbReference type="ARBA" id="ARBA00022448"/>
    </source>
</evidence>
<dbReference type="InterPro" id="IPR020846">
    <property type="entry name" value="MFS_dom"/>
</dbReference>
<evidence type="ECO:0000313" key="9">
    <source>
        <dbReference type="EMBL" id="GGM84067.1"/>
    </source>
</evidence>
<dbReference type="Gene3D" id="1.20.1250.20">
    <property type="entry name" value="MFS general substrate transporter like domains"/>
    <property type="match status" value="1"/>
</dbReference>
<feature type="transmembrane region" description="Helical" evidence="7">
    <location>
        <begin position="261"/>
        <end position="283"/>
    </location>
</feature>
<dbReference type="GO" id="GO:0005886">
    <property type="term" value="C:plasma membrane"/>
    <property type="evidence" value="ECO:0007669"/>
    <property type="project" value="UniProtKB-SubCell"/>
</dbReference>
<reference evidence="9" key="2">
    <citation type="submission" date="2020-09" db="EMBL/GenBank/DDBJ databases">
        <authorList>
            <person name="Sun Q."/>
            <person name="Ohkuma M."/>
        </authorList>
    </citation>
    <scope>NUCLEOTIDE SEQUENCE</scope>
    <source>
        <strain evidence="9">JCM 19831</strain>
    </source>
</reference>
<evidence type="ECO:0000256" key="5">
    <source>
        <dbReference type="ARBA" id="ARBA00022989"/>
    </source>
</evidence>
<evidence type="ECO:0000256" key="4">
    <source>
        <dbReference type="ARBA" id="ARBA00022692"/>
    </source>
</evidence>
<dbReference type="Pfam" id="PF05977">
    <property type="entry name" value="MFS_3"/>
    <property type="match status" value="1"/>
</dbReference>
<reference evidence="9" key="1">
    <citation type="journal article" date="2014" name="Int. J. Syst. Evol. Microbiol.">
        <title>Complete genome sequence of Corynebacterium casei LMG S-19264T (=DSM 44701T), isolated from a smear-ripened cheese.</title>
        <authorList>
            <consortium name="US DOE Joint Genome Institute (JGI-PGF)"/>
            <person name="Walter F."/>
            <person name="Albersmeier A."/>
            <person name="Kalinowski J."/>
            <person name="Ruckert C."/>
        </authorList>
    </citation>
    <scope>NUCLEOTIDE SEQUENCE</scope>
    <source>
        <strain evidence="9">JCM 19831</strain>
    </source>
</reference>
<dbReference type="PANTHER" id="PTHR23513">
    <property type="entry name" value="INTEGRAL MEMBRANE EFFLUX PROTEIN-RELATED"/>
    <property type="match status" value="1"/>
</dbReference>
<dbReference type="Proteomes" id="UP000642070">
    <property type="component" value="Unassembled WGS sequence"/>
</dbReference>
<comment type="caution">
    <text evidence="9">The sequence shown here is derived from an EMBL/GenBank/DDBJ whole genome shotgun (WGS) entry which is preliminary data.</text>
</comment>
<evidence type="ECO:0000256" key="7">
    <source>
        <dbReference type="SAM" id="Phobius"/>
    </source>
</evidence>